<proteinExistence type="predicted"/>
<evidence type="ECO:0000313" key="3">
    <source>
        <dbReference type="Proteomes" id="UP000298663"/>
    </source>
</evidence>
<evidence type="ECO:0008006" key="4">
    <source>
        <dbReference type="Google" id="ProtNLM"/>
    </source>
</evidence>
<dbReference type="Proteomes" id="UP000298663">
    <property type="component" value="Unassembled WGS sequence"/>
</dbReference>
<feature type="signal peptide" evidence="1">
    <location>
        <begin position="1"/>
        <end position="19"/>
    </location>
</feature>
<evidence type="ECO:0000313" key="2">
    <source>
        <dbReference type="EMBL" id="TKR96468.1"/>
    </source>
</evidence>
<gene>
    <name evidence="2" type="ORF">L596_010478</name>
</gene>
<organism evidence="2 3">
    <name type="scientific">Steinernema carpocapsae</name>
    <name type="common">Entomopathogenic nematode</name>
    <dbReference type="NCBI Taxonomy" id="34508"/>
    <lineage>
        <taxon>Eukaryota</taxon>
        <taxon>Metazoa</taxon>
        <taxon>Ecdysozoa</taxon>
        <taxon>Nematoda</taxon>
        <taxon>Chromadorea</taxon>
        <taxon>Rhabditida</taxon>
        <taxon>Tylenchina</taxon>
        <taxon>Panagrolaimomorpha</taxon>
        <taxon>Strongyloidoidea</taxon>
        <taxon>Steinernematidae</taxon>
        <taxon>Steinernema</taxon>
    </lineage>
</organism>
<dbReference type="EMBL" id="AZBU02000002">
    <property type="protein sequence ID" value="TKR96468.1"/>
    <property type="molecule type" value="Genomic_DNA"/>
</dbReference>
<evidence type="ECO:0000256" key="1">
    <source>
        <dbReference type="SAM" id="SignalP"/>
    </source>
</evidence>
<accession>A0A4U5PIP4</accession>
<reference evidence="2 3" key="2">
    <citation type="journal article" date="2019" name="G3 (Bethesda)">
        <title>Hybrid Assembly of the Genome of the Entomopathogenic Nematode Steinernema carpocapsae Identifies the X-Chromosome.</title>
        <authorList>
            <person name="Serra L."/>
            <person name="Macchietto M."/>
            <person name="Macias-Munoz A."/>
            <person name="McGill C.J."/>
            <person name="Rodriguez I.M."/>
            <person name="Rodriguez B."/>
            <person name="Murad R."/>
            <person name="Mortazavi A."/>
        </authorList>
    </citation>
    <scope>NUCLEOTIDE SEQUENCE [LARGE SCALE GENOMIC DNA]</scope>
    <source>
        <strain evidence="2 3">ALL</strain>
    </source>
</reference>
<dbReference type="AlphaFoldDB" id="A0A4U5PIP4"/>
<protein>
    <recommendedName>
        <fullName evidence="4">Granulins domain-containing protein</fullName>
    </recommendedName>
</protein>
<sequence>MKTCILLILASVLISTTLGKCPTKRGDGCCPFPNGVCCLVSLSAQNSVDCACYGCQGNSQEKLLTMWRAIVVLIRGIDTVIAYPYIGKE</sequence>
<keyword evidence="1" id="KW-0732">Signal</keyword>
<feature type="chain" id="PRO_5021021035" description="Granulins domain-containing protein" evidence="1">
    <location>
        <begin position="20"/>
        <end position="89"/>
    </location>
</feature>
<reference evidence="2 3" key="1">
    <citation type="journal article" date="2015" name="Genome Biol.">
        <title>Comparative genomics of Steinernema reveals deeply conserved gene regulatory networks.</title>
        <authorList>
            <person name="Dillman A.R."/>
            <person name="Macchietto M."/>
            <person name="Porter C.F."/>
            <person name="Rogers A."/>
            <person name="Williams B."/>
            <person name="Antoshechkin I."/>
            <person name="Lee M.M."/>
            <person name="Goodwin Z."/>
            <person name="Lu X."/>
            <person name="Lewis E.E."/>
            <person name="Goodrich-Blair H."/>
            <person name="Stock S.P."/>
            <person name="Adams B.J."/>
            <person name="Sternberg P.W."/>
            <person name="Mortazavi A."/>
        </authorList>
    </citation>
    <scope>NUCLEOTIDE SEQUENCE [LARGE SCALE GENOMIC DNA]</scope>
    <source>
        <strain evidence="2 3">ALL</strain>
    </source>
</reference>
<name>A0A4U5PIP4_STECR</name>
<keyword evidence="3" id="KW-1185">Reference proteome</keyword>
<comment type="caution">
    <text evidence="2">The sequence shown here is derived from an EMBL/GenBank/DDBJ whole genome shotgun (WGS) entry which is preliminary data.</text>
</comment>